<dbReference type="PANTHER" id="PTHR46211">
    <property type="entry name" value="GLYCEROPHOSPHORYL DIESTER PHOSPHODIESTERASE"/>
    <property type="match status" value="1"/>
</dbReference>
<dbReference type="Proteomes" id="UP001184230">
    <property type="component" value="Unassembled WGS sequence"/>
</dbReference>
<feature type="region of interest" description="Disordered" evidence="1">
    <location>
        <begin position="1"/>
        <end position="32"/>
    </location>
</feature>
<accession>A0ABU1NFY1</accession>
<dbReference type="RefSeq" id="WP_309902918.1">
    <property type="nucleotide sequence ID" value="NZ_JAVDRF010000005.1"/>
</dbReference>
<dbReference type="PANTHER" id="PTHR46211:SF14">
    <property type="entry name" value="GLYCEROPHOSPHODIESTER PHOSPHODIESTERASE"/>
    <property type="match status" value="1"/>
</dbReference>
<keyword evidence="4" id="KW-1185">Reference proteome</keyword>
<evidence type="ECO:0000313" key="4">
    <source>
        <dbReference type="Proteomes" id="UP001184230"/>
    </source>
</evidence>
<protein>
    <submittedName>
        <fullName evidence="3">Glycerophosphoryl diester phosphodiesterase</fullName>
        <ecNumber evidence="3">3.1.4.46</ecNumber>
    </submittedName>
</protein>
<dbReference type="EC" id="3.1.4.46" evidence="3"/>
<evidence type="ECO:0000256" key="1">
    <source>
        <dbReference type="SAM" id="MobiDB-lite"/>
    </source>
</evidence>
<reference evidence="3 4" key="1">
    <citation type="submission" date="2023-07" db="EMBL/GenBank/DDBJ databases">
        <title>Sorghum-associated microbial communities from plants grown in Nebraska, USA.</title>
        <authorList>
            <person name="Schachtman D."/>
        </authorList>
    </citation>
    <scope>NUCLEOTIDE SEQUENCE [LARGE SCALE GENOMIC DNA]</scope>
    <source>
        <strain evidence="3 4">DS1781</strain>
    </source>
</reference>
<proteinExistence type="predicted"/>
<feature type="domain" description="GP-PDE" evidence="2">
    <location>
        <begin position="65"/>
        <end position="351"/>
    </location>
</feature>
<dbReference type="Gene3D" id="3.20.20.190">
    <property type="entry name" value="Phosphatidylinositol (PI) phosphodiesterase"/>
    <property type="match status" value="1"/>
</dbReference>
<dbReference type="InterPro" id="IPR017946">
    <property type="entry name" value="PLC-like_Pdiesterase_TIM-brl"/>
</dbReference>
<dbReference type="CDD" id="cd08567">
    <property type="entry name" value="GDPD_SpGDE_like"/>
    <property type="match status" value="1"/>
</dbReference>
<dbReference type="SUPFAM" id="SSF51695">
    <property type="entry name" value="PLC-like phosphodiesterases"/>
    <property type="match status" value="1"/>
</dbReference>
<gene>
    <name evidence="3" type="ORF">J2739_002990</name>
</gene>
<organism evidence="3 4">
    <name type="scientific">Variovorax soli</name>
    <dbReference type="NCBI Taxonomy" id="376815"/>
    <lineage>
        <taxon>Bacteria</taxon>
        <taxon>Pseudomonadati</taxon>
        <taxon>Pseudomonadota</taxon>
        <taxon>Betaproteobacteria</taxon>
        <taxon>Burkholderiales</taxon>
        <taxon>Comamonadaceae</taxon>
        <taxon>Variovorax</taxon>
    </lineage>
</organism>
<dbReference type="EMBL" id="JAVDRF010000005">
    <property type="protein sequence ID" value="MDR6537217.1"/>
    <property type="molecule type" value="Genomic_DNA"/>
</dbReference>
<evidence type="ECO:0000313" key="3">
    <source>
        <dbReference type="EMBL" id="MDR6537217.1"/>
    </source>
</evidence>
<dbReference type="InterPro" id="IPR030395">
    <property type="entry name" value="GP_PDE_dom"/>
</dbReference>
<keyword evidence="3" id="KW-0378">Hydrolase</keyword>
<dbReference type="PROSITE" id="PS51704">
    <property type="entry name" value="GP_PDE"/>
    <property type="match status" value="1"/>
</dbReference>
<name>A0ABU1NFY1_9BURK</name>
<dbReference type="GO" id="GO:0008889">
    <property type="term" value="F:glycerophosphodiester phosphodiesterase activity"/>
    <property type="evidence" value="ECO:0007669"/>
    <property type="project" value="UniProtKB-EC"/>
</dbReference>
<comment type="caution">
    <text evidence="3">The sequence shown here is derived from an EMBL/GenBank/DDBJ whole genome shotgun (WGS) entry which is preliminary data.</text>
</comment>
<evidence type="ECO:0000259" key="2">
    <source>
        <dbReference type="PROSITE" id="PS51704"/>
    </source>
</evidence>
<sequence>MSSSSGLPISCGRTPPRRAQHRQPAAAGSAEFPQQASLRWPAAWLAAALLLAGCSALGPGAARDFDLQAHRGGRALAPENTLAAFDNAMDMGVTTLELDIGLTADGVVVISHDTALNPDHTRDANGNFLTAKGPAIHALTFSQLQAYDVGRIDPATSYGKQFPLQMPRDGERIPTLAALFDRVRARGAEQVRFNIETKLDPGRPEETAAPAPMVRALLAEIDKAGMASRVTVQSFDWRTLALVGQWAPQLQRAYLTTGRTLKDPRWTSGLRLEDFGSAPRLVKAAVGNSPGRVIWSPAFNDLTAAQVQEAQALGFQVVPWTVNQRTDMAKLMDWKVDGLITDDPGLLRDLMRERRMPLPAPSKR</sequence>
<dbReference type="Pfam" id="PF03009">
    <property type="entry name" value="GDPD"/>
    <property type="match status" value="1"/>
</dbReference>